<name>A0AAJ1WXE0_9HYPH</name>
<evidence type="ECO:0000313" key="2">
    <source>
        <dbReference type="Proteomes" id="UP001223420"/>
    </source>
</evidence>
<dbReference type="Proteomes" id="UP001223420">
    <property type="component" value="Unassembled WGS sequence"/>
</dbReference>
<dbReference type="SUPFAM" id="SSF51161">
    <property type="entry name" value="Trimeric LpxA-like enzymes"/>
    <property type="match status" value="1"/>
</dbReference>
<dbReference type="Pfam" id="PF14602">
    <property type="entry name" value="Hexapep_2"/>
    <property type="match status" value="1"/>
</dbReference>
<dbReference type="PANTHER" id="PTHR23416">
    <property type="entry name" value="SIALIC ACID SYNTHASE-RELATED"/>
    <property type="match status" value="1"/>
</dbReference>
<dbReference type="InterPro" id="IPR011004">
    <property type="entry name" value="Trimer_LpxA-like_sf"/>
</dbReference>
<evidence type="ECO:0000313" key="1">
    <source>
        <dbReference type="EMBL" id="MDQ0545322.1"/>
    </source>
</evidence>
<organism evidence="1 2">
    <name type="scientific">Methylobacterium brachiatum</name>
    <dbReference type="NCBI Taxonomy" id="269660"/>
    <lineage>
        <taxon>Bacteria</taxon>
        <taxon>Pseudomonadati</taxon>
        <taxon>Pseudomonadota</taxon>
        <taxon>Alphaproteobacteria</taxon>
        <taxon>Hyphomicrobiales</taxon>
        <taxon>Methylobacteriaceae</taxon>
        <taxon>Methylobacterium</taxon>
    </lineage>
</organism>
<dbReference type="AlphaFoldDB" id="A0AAJ1WXE0"/>
<dbReference type="Gene3D" id="2.160.10.10">
    <property type="entry name" value="Hexapeptide repeat proteins"/>
    <property type="match status" value="1"/>
</dbReference>
<proteinExistence type="predicted"/>
<dbReference type="PANTHER" id="PTHR23416:SF78">
    <property type="entry name" value="LIPOPOLYSACCHARIDE BIOSYNTHESIS O-ACETYL TRANSFERASE WBBJ-RELATED"/>
    <property type="match status" value="1"/>
</dbReference>
<comment type="caution">
    <text evidence="1">The sequence shown here is derived from an EMBL/GenBank/DDBJ whole genome shotgun (WGS) entry which is preliminary data.</text>
</comment>
<dbReference type="EMBL" id="JAUSWL010000008">
    <property type="protein sequence ID" value="MDQ0545322.1"/>
    <property type="molecule type" value="Genomic_DNA"/>
</dbReference>
<sequence>MPVTIDDRGANNQVDAPEGFLEAYGGTITFEGHHNHVMIGRGSHCNGLSILCRSHGTVHVGDHVRLETLRVYLLATSKLIIGEHTAFVGDASIAAHEPRDITIGHNCLIAGGVSFTVSDMHSIVDVNTGERVNPPRPIHIGHRVWLGTMSTILKGTTIGDGSIAAANSLVSGTFPSNVLVGGIPAKVLRTDVTWRNDLI</sequence>
<dbReference type="RefSeq" id="WP_230367101.1">
    <property type="nucleotide sequence ID" value="NZ_JAJALK010000009.1"/>
</dbReference>
<dbReference type="InterPro" id="IPR001451">
    <property type="entry name" value="Hexapep"/>
</dbReference>
<protein>
    <submittedName>
        <fullName evidence="1">Acetyltransferase-like isoleucine patch superfamily enzyme</fullName>
    </submittedName>
</protein>
<dbReference type="CDD" id="cd04647">
    <property type="entry name" value="LbH_MAT_like"/>
    <property type="match status" value="1"/>
</dbReference>
<accession>A0AAJ1WXE0</accession>
<gene>
    <name evidence="1" type="ORF">QO001_004265</name>
</gene>
<reference evidence="1" key="1">
    <citation type="submission" date="2023-07" db="EMBL/GenBank/DDBJ databases">
        <title>Genomic Encyclopedia of Type Strains, Phase IV (KMG-IV): sequencing the most valuable type-strain genomes for metagenomic binning, comparative biology and taxonomic classification.</title>
        <authorList>
            <person name="Goeker M."/>
        </authorList>
    </citation>
    <scope>NUCLEOTIDE SEQUENCE</scope>
    <source>
        <strain evidence="1">DSM 19569</strain>
    </source>
</reference>
<dbReference type="InterPro" id="IPR051159">
    <property type="entry name" value="Hexapeptide_acetyltransf"/>
</dbReference>